<evidence type="ECO:0000256" key="3">
    <source>
        <dbReference type="ARBA" id="ARBA00022448"/>
    </source>
</evidence>
<keyword evidence="3" id="KW-0813">Transport</keyword>
<sequence length="543" mass="60154">MKTNKFLSRSSAFALLAGTAAMASVTLAATFASEAASPPNALVMAWNIDAISTFDPAQIGEVVSNEIIQNTCDPLVDFDPKDETKILPRMAKSWDVSDDGLQITFHLRDDLKFDNGEKATAGDLAWSLQRVVKLGFGNAATLTEYGFVKENVDTAITAPDDHTVVFKLDKPYPVNLILSAIAANRVATMLNQKVLMANQVEGDMGNKYLATRTDCVGPYKLMRWNPAEVVLLQASDNYWGEAPKLKQVLIRHVSEAGTQRLLLEKGDSDIARDLTPEDLKDLEAQDKVAVSRALKPTLFYWNFNNADPIFNNEKVRLAMRYLIDYDGLAKTVMHNVGVPRASFVQLGAFGALDEKEGQPFTLDVEKAKALLAEAGHPDGFETTMFIGTAPYAAPIAQSIQDAAAKAGVKIKIERMANAQLFSRIRGREFQTSLMGWATGVPDAHGNASRQIFNPDNRMEAKQTMYPSWRASYFDEAVNKQVDAALFEKDEAKRAELYHALQKEMMEKGPQAYMFQIYNVAGINKGITNWEWNGFRTYYDTAAK</sequence>
<name>A0A7W8ALZ4_9HYPH</name>
<evidence type="ECO:0000256" key="6">
    <source>
        <dbReference type="SAM" id="SignalP"/>
    </source>
</evidence>
<dbReference type="PIRSF" id="PIRSF002741">
    <property type="entry name" value="MppA"/>
    <property type="match status" value="1"/>
</dbReference>
<dbReference type="InterPro" id="IPR000914">
    <property type="entry name" value="SBP_5_dom"/>
</dbReference>
<dbReference type="SUPFAM" id="SSF53850">
    <property type="entry name" value="Periplasmic binding protein-like II"/>
    <property type="match status" value="1"/>
</dbReference>
<keyword evidence="4 6" id="KW-0732">Signal</keyword>
<feature type="signal peptide" evidence="6">
    <location>
        <begin position="1"/>
        <end position="23"/>
    </location>
</feature>
<dbReference type="InterPro" id="IPR030678">
    <property type="entry name" value="Peptide/Ni-bd"/>
</dbReference>
<dbReference type="GO" id="GO:1904680">
    <property type="term" value="F:peptide transmembrane transporter activity"/>
    <property type="evidence" value="ECO:0007669"/>
    <property type="project" value="TreeGrafter"/>
</dbReference>
<accession>A0A7W8ALZ4</accession>
<dbReference type="Gene3D" id="3.90.76.10">
    <property type="entry name" value="Dipeptide-binding Protein, Domain 1"/>
    <property type="match status" value="1"/>
</dbReference>
<keyword evidence="5" id="KW-0574">Periplasm</keyword>
<dbReference type="PANTHER" id="PTHR30290">
    <property type="entry name" value="PERIPLASMIC BINDING COMPONENT OF ABC TRANSPORTER"/>
    <property type="match status" value="1"/>
</dbReference>
<organism evidence="8 9">
    <name type="scientific">Pseudochrobactrum saccharolyticum</name>
    <dbReference type="NCBI Taxonomy" id="354352"/>
    <lineage>
        <taxon>Bacteria</taxon>
        <taxon>Pseudomonadati</taxon>
        <taxon>Pseudomonadota</taxon>
        <taxon>Alphaproteobacteria</taxon>
        <taxon>Hyphomicrobiales</taxon>
        <taxon>Brucellaceae</taxon>
        <taxon>Pseudochrobactrum</taxon>
    </lineage>
</organism>
<feature type="chain" id="PRO_5031563091" evidence="6">
    <location>
        <begin position="24"/>
        <end position="543"/>
    </location>
</feature>
<gene>
    <name evidence="8" type="ORF">HNQ68_002843</name>
</gene>
<dbReference type="CDD" id="cd08512">
    <property type="entry name" value="PBP2_NikA_DppA_OppA_like_7"/>
    <property type="match status" value="1"/>
</dbReference>
<evidence type="ECO:0000256" key="5">
    <source>
        <dbReference type="ARBA" id="ARBA00022764"/>
    </source>
</evidence>
<dbReference type="Gene3D" id="3.40.190.10">
    <property type="entry name" value="Periplasmic binding protein-like II"/>
    <property type="match status" value="1"/>
</dbReference>
<evidence type="ECO:0000313" key="9">
    <source>
        <dbReference type="Proteomes" id="UP000531231"/>
    </source>
</evidence>
<dbReference type="EMBL" id="JACHIL010000005">
    <property type="protein sequence ID" value="MBB5092289.1"/>
    <property type="molecule type" value="Genomic_DNA"/>
</dbReference>
<evidence type="ECO:0000256" key="1">
    <source>
        <dbReference type="ARBA" id="ARBA00004418"/>
    </source>
</evidence>
<evidence type="ECO:0000313" key="8">
    <source>
        <dbReference type="EMBL" id="MBB5092289.1"/>
    </source>
</evidence>
<dbReference type="InterPro" id="IPR039424">
    <property type="entry name" value="SBP_5"/>
</dbReference>
<feature type="domain" description="Solute-binding protein family 5" evidence="7">
    <location>
        <begin position="86"/>
        <end position="447"/>
    </location>
</feature>
<dbReference type="PANTHER" id="PTHR30290:SF10">
    <property type="entry name" value="PERIPLASMIC OLIGOPEPTIDE-BINDING PROTEIN-RELATED"/>
    <property type="match status" value="1"/>
</dbReference>
<evidence type="ECO:0000256" key="2">
    <source>
        <dbReference type="ARBA" id="ARBA00005695"/>
    </source>
</evidence>
<evidence type="ECO:0000256" key="4">
    <source>
        <dbReference type="ARBA" id="ARBA00022729"/>
    </source>
</evidence>
<comment type="caution">
    <text evidence="8">The sequence shown here is derived from an EMBL/GenBank/DDBJ whole genome shotgun (WGS) entry which is preliminary data.</text>
</comment>
<evidence type="ECO:0000259" key="7">
    <source>
        <dbReference type="Pfam" id="PF00496"/>
    </source>
</evidence>
<proteinExistence type="inferred from homology"/>
<dbReference type="RefSeq" id="WP_151160082.1">
    <property type="nucleotide sequence ID" value="NZ_JACHIL010000005.1"/>
</dbReference>
<comment type="subcellular location">
    <subcellularLocation>
        <location evidence="1">Periplasm</location>
    </subcellularLocation>
</comment>
<dbReference type="GO" id="GO:0043190">
    <property type="term" value="C:ATP-binding cassette (ABC) transporter complex"/>
    <property type="evidence" value="ECO:0007669"/>
    <property type="project" value="InterPro"/>
</dbReference>
<reference evidence="8 9" key="1">
    <citation type="submission" date="2020-08" db="EMBL/GenBank/DDBJ databases">
        <title>Genomic Encyclopedia of Type Strains, Phase IV (KMG-IV): sequencing the most valuable type-strain genomes for metagenomic binning, comparative biology and taxonomic classification.</title>
        <authorList>
            <person name="Goeker M."/>
        </authorList>
    </citation>
    <scope>NUCLEOTIDE SEQUENCE [LARGE SCALE GENOMIC DNA]</scope>
    <source>
        <strain evidence="8 9">DSM 25620</strain>
    </source>
</reference>
<comment type="similarity">
    <text evidence="2">Belongs to the bacterial solute-binding protein 5 family.</text>
</comment>
<dbReference type="GO" id="GO:0015833">
    <property type="term" value="P:peptide transport"/>
    <property type="evidence" value="ECO:0007669"/>
    <property type="project" value="TreeGrafter"/>
</dbReference>
<keyword evidence="9" id="KW-1185">Reference proteome</keyword>
<dbReference type="GO" id="GO:0030288">
    <property type="term" value="C:outer membrane-bounded periplasmic space"/>
    <property type="evidence" value="ECO:0007669"/>
    <property type="project" value="UniProtKB-ARBA"/>
</dbReference>
<dbReference type="AlphaFoldDB" id="A0A7W8ALZ4"/>
<dbReference type="Gene3D" id="3.10.105.10">
    <property type="entry name" value="Dipeptide-binding Protein, Domain 3"/>
    <property type="match status" value="1"/>
</dbReference>
<dbReference type="Proteomes" id="UP000531231">
    <property type="component" value="Unassembled WGS sequence"/>
</dbReference>
<dbReference type="Pfam" id="PF00496">
    <property type="entry name" value="SBP_bac_5"/>
    <property type="match status" value="1"/>
</dbReference>
<protein>
    <submittedName>
        <fullName evidence="8">Peptide/nickel transport system substrate-binding protein</fullName>
    </submittedName>
</protein>